<feature type="chain" id="PRO_5032557768" description="Nuclear transport factor 2 family protein" evidence="1">
    <location>
        <begin position="21"/>
        <end position="185"/>
    </location>
</feature>
<proteinExistence type="predicted"/>
<dbReference type="AlphaFoldDB" id="A0A841LHE6"/>
<keyword evidence="1" id="KW-0732">Signal</keyword>
<accession>A0A841LHE6</accession>
<sequence length="185" mass="20123">MMRAAVWTGWVLLGTTPSMAQPVDPHAGHAITEAAAQPAMDHSMMDHGGMHMAPTPKAMVRTNIGPAEFALKAFSDALEVGNRKLAIARLAPDLTVVEDGVEESRADYIGGHLAADIEYQKSVKTVLLERTVLNDGPSKVRIVSKIRMIGNRSDKPTDTVIEENAVLAKMPDGWKIMRLEWISAQ</sequence>
<dbReference type="InterPro" id="IPR032710">
    <property type="entry name" value="NTF2-like_dom_sf"/>
</dbReference>
<comment type="caution">
    <text evidence="2">The sequence shown here is derived from an EMBL/GenBank/DDBJ whole genome shotgun (WGS) entry which is preliminary data.</text>
</comment>
<gene>
    <name evidence="2" type="ORF">FHS79_002812</name>
</gene>
<name>A0A841LHE6_9SPHN</name>
<reference evidence="2 3" key="1">
    <citation type="submission" date="2020-08" db="EMBL/GenBank/DDBJ databases">
        <title>Genomic Encyclopedia of Type Strains, Phase IV (KMG-IV): sequencing the most valuable type-strain genomes for metagenomic binning, comparative biology and taxonomic classification.</title>
        <authorList>
            <person name="Goeker M."/>
        </authorList>
    </citation>
    <scope>NUCLEOTIDE SEQUENCE [LARGE SCALE GENOMIC DNA]</scope>
    <source>
        <strain evidence="2 3">DSM 102189</strain>
    </source>
</reference>
<dbReference type="Gene3D" id="3.10.450.50">
    <property type="match status" value="1"/>
</dbReference>
<evidence type="ECO:0000313" key="3">
    <source>
        <dbReference type="Proteomes" id="UP000538147"/>
    </source>
</evidence>
<feature type="signal peptide" evidence="1">
    <location>
        <begin position="1"/>
        <end position="20"/>
    </location>
</feature>
<dbReference type="Proteomes" id="UP000538147">
    <property type="component" value="Unassembled WGS sequence"/>
</dbReference>
<evidence type="ECO:0008006" key="4">
    <source>
        <dbReference type="Google" id="ProtNLM"/>
    </source>
</evidence>
<evidence type="ECO:0000256" key="1">
    <source>
        <dbReference type="SAM" id="SignalP"/>
    </source>
</evidence>
<organism evidence="2 3">
    <name type="scientific">Polymorphobacter multimanifer</name>
    <dbReference type="NCBI Taxonomy" id="1070431"/>
    <lineage>
        <taxon>Bacteria</taxon>
        <taxon>Pseudomonadati</taxon>
        <taxon>Pseudomonadota</taxon>
        <taxon>Alphaproteobacteria</taxon>
        <taxon>Sphingomonadales</taxon>
        <taxon>Sphingosinicellaceae</taxon>
        <taxon>Polymorphobacter</taxon>
    </lineage>
</organism>
<protein>
    <recommendedName>
        <fullName evidence="4">Nuclear transport factor 2 family protein</fullName>
    </recommendedName>
</protein>
<evidence type="ECO:0000313" key="2">
    <source>
        <dbReference type="EMBL" id="MBB6228622.1"/>
    </source>
</evidence>
<dbReference type="SUPFAM" id="SSF54427">
    <property type="entry name" value="NTF2-like"/>
    <property type="match status" value="1"/>
</dbReference>
<keyword evidence="3" id="KW-1185">Reference proteome</keyword>
<dbReference type="RefSeq" id="WP_184201294.1">
    <property type="nucleotide sequence ID" value="NZ_BMOX01000004.1"/>
</dbReference>
<dbReference type="EMBL" id="JACIIV010000021">
    <property type="protein sequence ID" value="MBB6228622.1"/>
    <property type="molecule type" value="Genomic_DNA"/>
</dbReference>